<dbReference type="Gene3D" id="3.30.450.20">
    <property type="entry name" value="PAS domain"/>
    <property type="match status" value="1"/>
</dbReference>
<dbReference type="InterPro" id="IPR000014">
    <property type="entry name" value="PAS"/>
</dbReference>
<evidence type="ECO:0000256" key="6">
    <source>
        <dbReference type="ARBA" id="ARBA00022777"/>
    </source>
</evidence>
<evidence type="ECO:0000256" key="10">
    <source>
        <dbReference type="ARBA" id="ARBA00022912"/>
    </source>
</evidence>
<organism evidence="18 19">
    <name type="scientific">Streptomyces griseoaurantiacus</name>
    <dbReference type="NCBI Taxonomy" id="68213"/>
    <lineage>
        <taxon>Bacteria</taxon>
        <taxon>Bacillati</taxon>
        <taxon>Actinomycetota</taxon>
        <taxon>Actinomycetes</taxon>
        <taxon>Kitasatosporales</taxon>
        <taxon>Streptomycetaceae</taxon>
        <taxon>Streptomyces</taxon>
        <taxon>Streptomyces aurantiacus group</taxon>
    </lineage>
</organism>
<dbReference type="PANTHER" id="PTHR43156:SF2">
    <property type="entry name" value="STAGE II SPORULATION PROTEIN E"/>
    <property type="match status" value="1"/>
</dbReference>
<dbReference type="InterPro" id="IPR029016">
    <property type="entry name" value="GAF-like_dom_sf"/>
</dbReference>
<protein>
    <recommendedName>
        <fullName evidence="1">protein-serine/threonine phosphatase</fullName>
        <ecNumber evidence="1">3.1.3.16</ecNumber>
    </recommendedName>
    <alternativeName>
        <fullName evidence="15">Protein-serine/threonine phosphatase</fullName>
    </alternativeName>
    <alternativeName>
        <fullName evidence="14">Serine/threonine-protein kinase</fullName>
    </alternativeName>
</protein>
<comment type="catalytic activity">
    <reaction evidence="12">
        <text>O-phospho-L-seryl-[protein] + H2O = L-seryl-[protein] + phosphate</text>
        <dbReference type="Rhea" id="RHEA:20629"/>
        <dbReference type="Rhea" id="RHEA-COMP:9863"/>
        <dbReference type="Rhea" id="RHEA-COMP:11604"/>
        <dbReference type="ChEBI" id="CHEBI:15377"/>
        <dbReference type="ChEBI" id="CHEBI:29999"/>
        <dbReference type="ChEBI" id="CHEBI:43474"/>
        <dbReference type="ChEBI" id="CHEBI:83421"/>
        <dbReference type="EC" id="3.1.3.16"/>
    </reaction>
</comment>
<comment type="function">
    <text evidence="13">Primarily acts as an independent SigF regulator that is sensitive to the osmosensory signal, mediating the cross talk of PknD with the SigF regulon. Possesses both phosphatase and kinase activities. The kinase domain functions as a classic anti-sigma factor-like kinase to phosphorylate the anti-anti-sigma factor domain at the canonical regulatory site, and the phosphatase domain antagonizes this activity.</text>
</comment>
<evidence type="ECO:0000259" key="17">
    <source>
        <dbReference type="SMART" id="SM00331"/>
    </source>
</evidence>
<dbReference type="Gene3D" id="3.30.450.40">
    <property type="match status" value="2"/>
</dbReference>
<dbReference type="Pfam" id="PF13581">
    <property type="entry name" value="HATPase_c_2"/>
    <property type="match status" value="1"/>
</dbReference>
<dbReference type="InterPro" id="IPR035965">
    <property type="entry name" value="PAS-like_dom_sf"/>
</dbReference>
<keyword evidence="9" id="KW-0460">Magnesium</keyword>
<dbReference type="Gene3D" id="3.30.565.10">
    <property type="entry name" value="Histidine kinase-like ATPase, C-terminal domain"/>
    <property type="match status" value="1"/>
</dbReference>
<evidence type="ECO:0000313" key="18">
    <source>
        <dbReference type="EMBL" id="SDF57971.1"/>
    </source>
</evidence>
<evidence type="ECO:0000256" key="1">
    <source>
        <dbReference type="ARBA" id="ARBA00013081"/>
    </source>
</evidence>
<evidence type="ECO:0000256" key="5">
    <source>
        <dbReference type="ARBA" id="ARBA00022741"/>
    </source>
</evidence>
<dbReference type="SUPFAM" id="SSF55785">
    <property type="entry name" value="PYP-like sensor domain (PAS domain)"/>
    <property type="match status" value="1"/>
</dbReference>
<keyword evidence="3" id="KW-0808">Transferase</keyword>
<dbReference type="Gene3D" id="3.60.40.10">
    <property type="entry name" value="PPM-type phosphatase domain"/>
    <property type="match status" value="1"/>
</dbReference>
<keyword evidence="4" id="KW-0479">Metal-binding</keyword>
<gene>
    <name evidence="18" type="ORF">SAMN05216260_10995</name>
</gene>
<dbReference type="GO" id="GO:0046872">
    <property type="term" value="F:metal ion binding"/>
    <property type="evidence" value="ECO:0007669"/>
    <property type="project" value="UniProtKB-KW"/>
</dbReference>
<dbReference type="GO" id="GO:0004722">
    <property type="term" value="F:protein serine/threonine phosphatase activity"/>
    <property type="evidence" value="ECO:0007669"/>
    <property type="project" value="UniProtKB-EC"/>
</dbReference>
<dbReference type="Pfam" id="PF13185">
    <property type="entry name" value="GAF_2"/>
    <property type="match status" value="2"/>
</dbReference>
<evidence type="ECO:0000256" key="15">
    <source>
        <dbReference type="ARBA" id="ARBA00081350"/>
    </source>
</evidence>
<dbReference type="InterPro" id="IPR001932">
    <property type="entry name" value="PPM-type_phosphatase-like_dom"/>
</dbReference>
<dbReference type="PANTHER" id="PTHR43156">
    <property type="entry name" value="STAGE II SPORULATION PROTEIN E-RELATED"/>
    <property type="match status" value="1"/>
</dbReference>
<keyword evidence="8" id="KW-0067">ATP-binding</keyword>
<feature type="domain" description="PPM-type phosphatase" evidence="17">
    <location>
        <begin position="516"/>
        <end position="728"/>
    </location>
</feature>
<dbReference type="InterPro" id="IPR036457">
    <property type="entry name" value="PPM-type-like_dom_sf"/>
</dbReference>
<dbReference type="GO" id="GO:0016301">
    <property type="term" value="F:kinase activity"/>
    <property type="evidence" value="ECO:0007669"/>
    <property type="project" value="UniProtKB-KW"/>
</dbReference>
<evidence type="ECO:0000256" key="3">
    <source>
        <dbReference type="ARBA" id="ARBA00022679"/>
    </source>
</evidence>
<dbReference type="EC" id="3.1.3.16" evidence="1"/>
<evidence type="ECO:0000256" key="9">
    <source>
        <dbReference type="ARBA" id="ARBA00022842"/>
    </source>
</evidence>
<keyword evidence="10" id="KW-0904">Protein phosphatase</keyword>
<feature type="domain" description="GAF" evidence="16">
    <location>
        <begin position="318"/>
        <end position="495"/>
    </location>
</feature>
<dbReference type="InterPro" id="IPR003594">
    <property type="entry name" value="HATPase_dom"/>
</dbReference>
<dbReference type="SMART" id="SM00331">
    <property type="entry name" value="PP2C_SIG"/>
    <property type="match status" value="1"/>
</dbReference>
<dbReference type="SUPFAM" id="SSF81606">
    <property type="entry name" value="PP2C-like"/>
    <property type="match status" value="1"/>
</dbReference>
<evidence type="ECO:0000256" key="7">
    <source>
        <dbReference type="ARBA" id="ARBA00022801"/>
    </source>
</evidence>
<evidence type="ECO:0000256" key="8">
    <source>
        <dbReference type="ARBA" id="ARBA00022840"/>
    </source>
</evidence>
<keyword evidence="2" id="KW-0597">Phosphoprotein</keyword>
<dbReference type="InterPro" id="IPR052016">
    <property type="entry name" value="Bact_Sigma-Reg"/>
</dbReference>
<dbReference type="SMART" id="SM00065">
    <property type="entry name" value="GAF"/>
    <property type="match status" value="1"/>
</dbReference>
<evidence type="ECO:0000256" key="4">
    <source>
        <dbReference type="ARBA" id="ARBA00022723"/>
    </source>
</evidence>
<keyword evidence="6" id="KW-0418">Kinase</keyword>
<evidence type="ECO:0000256" key="14">
    <source>
        <dbReference type="ARBA" id="ARBA00075117"/>
    </source>
</evidence>
<dbReference type="Proteomes" id="UP000198614">
    <property type="component" value="Unassembled WGS sequence"/>
</dbReference>
<keyword evidence="7" id="KW-0378">Hydrolase</keyword>
<dbReference type="GO" id="GO:0005524">
    <property type="term" value="F:ATP binding"/>
    <property type="evidence" value="ECO:0007669"/>
    <property type="project" value="UniProtKB-KW"/>
</dbReference>
<evidence type="ECO:0000256" key="11">
    <source>
        <dbReference type="ARBA" id="ARBA00023211"/>
    </source>
</evidence>
<reference evidence="18 19" key="1">
    <citation type="submission" date="2016-10" db="EMBL/GenBank/DDBJ databases">
        <authorList>
            <person name="de Groot N.N."/>
        </authorList>
    </citation>
    <scope>NUCLEOTIDE SEQUENCE [LARGE SCALE GENOMIC DNA]</scope>
    <source>
        <strain evidence="18 19">CGMCC 4.1859</strain>
    </source>
</reference>
<evidence type="ECO:0000256" key="2">
    <source>
        <dbReference type="ARBA" id="ARBA00022553"/>
    </source>
</evidence>
<evidence type="ECO:0000256" key="12">
    <source>
        <dbReference type="ARBA" id="ARBA00047761"/>
    </source>
</evidence>
<dbReference type="InterPro" id="IPR036890">
    <property type="entry name" value="HATPase_C_sf"/>
</dbReference>
<dbReference type="CDD" id="cd16936">
    <property type="entry name" value="HATPase_RsbW-like"/>
    <property type="match status" value="1"/>
</dbReference>
<proteinExistence type="predicted"/>
<keyword evidence="5" id="KW-0547">Nucleotide-binding</keyword>
<sequence>MGHVSRAPSGLPPSVRKVRKARRAYIGLVISRLDYLRAADDSVTDSDVLRLALQHAMAELGALGGCVHVRGGGGEFHLVSSAGLPAASVRAWEVLPADSASATARAVNCDGCAWDPPGSRPADALAPPAGSAGRAAVPLHDAEEGIGALTLLTGHRGQPSAEDWRFLRQIADWVRARLTARPLPGPAAPAPGMGPAAPEATVPDGAHTLARALWEAEDAVLRVDTAWRITAANPAARALLGSPDEVAADRVLWREPGPWRTPDAEERCRLALARGHAAGFDAVLPATGRCHHVRVLPATDGAVVHVMEVGPWRLRQADEVAAIRDSAERARRTAELTAALAAARTPQDVVEAVAARVLPPFAAQGLLVLVREGDRLAYIGSVGYPRAFLEHMGGTHGLPLTGRLPAERALLRDEPLFYSSREEWLADNPHGERPPSTMQAWAFLPLTASGRTFGVCVMAFDAERRLSPEERTLLLTVSALVAQALERARLSEAELTRARELQRDLLPRHLPRLREATATARYLPAGQGADVGGDWYDLIPLSAGRVALVCGDVMGHGLSEAATMGRLRTATHTLAALELPPDELMGHLNDIVAEIGPDAYATCLYALYDATTGTCTVVRAGHPPPLVVHPDGRTAYPDIPDNPPLGGAQPPFETAELALPAGTLLLLFTDGLVESPQRDLDEGMDELARLVEGADRRDLDRLADLLVERLLPGGQPVSDDAALLVGRLHALPRADMASWRLPDGPRAAGEARRHVREQLATWHLDELTVTTELLASELVGNVVRHAKGPIGFRLLRTGALVCEVSDASLTMPRIRRASETDEGGRGLQLVSVLAERWGSRFTSSGKTIWTEQPLAPSQDTVAAALLSLADAD</sequence>
<evidence type="ECO:0000256" key="13">
    <source>
        <dbReference type="ARBA" id="ARBA00056274"/>
    </source>
</evidence>
<dbReference type="Pfam" id="PF07228">
    <property type="entry name" value="SpoIIE"/>
    <property type="match status" value="1"/>
</dbReference>
<dbReference type="EMBL" id="FNAX01000009">
    <property type="protein sequence ID" value="SDF57971.1"/>
    <property type="molecule type" value="Genomic_DNA"/>
</dbReference>
<accession>A0A1G7M8D2</accession>
<dbReference type="SUPFAM" id="SSF55781">
    <property type="entry name" value="GAF domain-like"/>
    <property type="match status" value="2"/>
</dbReference>
<name>A0A1G7M8D2_9ACTN</name>
<evidence type="ECO:0000313" key="19">
    <source>
        <dbReference type="Proteomes" id="UP000198614"/>
    </source>
</evidence>
<keyword evidence="11" id="KW-0464">Manganese</keyword>
<dbReference type="InterPro" id="IPR003018">
    <property type="entry name" value="GAF"/>
</dbReference>
<dbReference type="FunFam" id="3.30.565.10:FF:000028">
    <property type="entry name" value="PAS sensor protein"/>
    <property type="match status" value="1"/>
</dbReference>
<dbReference type="FunFam" id="3.60.40.10:FF:000005">
    <property type="entry name" value="Serine/threonine protein phosphatase"/>
    <property type="match status" value="1"/>
</dbReference>
<evidence type="ECO:0000259" key="16">
    <source>
        <dbReference type="SMART" id="SM00065"/>
    </source>
</evidence>
<dbReference type="AlphaFoldDB" id="A0A1G7M8D2"/>
<dbReference type="CDD" id="cd00130">
    <property type="entry name" value="PAS"/>
    <property type="match status" value="1"/>
</dbReference>